<organism evidence="1 2">
    <name type="scientific">Caldibacillus debilis</name>
    <dbReference type="NCBI Taxonomy" id="301148"/>
    <lineage>
        <taxon>Bacteria</taxon>
        <taxon>Bacillati</taxon>
        <taxon>Bacillota</taxon>
        <taxon>Bacilli</taxon>
        <taxon>Bacillales</taxon>
        <taxon>Bacillaceae</taxon>
        <taxon>Caldibacillus</taxon>
    </lineage>
</organism>
<comment type="caution">
    <text evidence="1">The sequence shown here is derived from an EMBL/GenBank/DDBJ whole genome shotgun (WGS) entry which is preliminary data.</text>
</comment>
<sequence>MKYVRKLGVLPEGRFRRLRKENVKNVLKLLFCPAHAREGIVGGIGRKL</sequence>
<evidence type="ECO:0000313" key="2">
    <source>
        <dbReference type="Proteomes" id="UP000075683"/>
    </source>
</evidence>
<evidence type="ECO:0000313" key="1">
    <source>
        <dbReference type="EMBL" id="KYD09332.1"/>
    </source>
</evidence>
<reference evidence="1 2" key="1">
    <citation type="submission" date="2016-01" db="EMBL/GenBank/DDBJ databases">
        <title>Draft Genome Sequences of Seven Thermophilic Sporeformers Isolated from Foods.</title>
        <authorList>
            <person name="Berendsen E.M."/>
            <person name="Wells-Bennik M.H."/>
            <person name="Krawcyk A.O."/>
            <person name="De Jong A."/>
            <person name="Holsappel S."/>
            <person name="Eijlander R.T."/>
            <person name="Kuipers O.P."/>
        </authorList>
    </citation>
    <scope>NUCLEOTIDE SEQUENCE [LARGE SCALE GENOMIC DNA]</scope>
    <source>
        <strain evidence="1 2">B4135</strain>
    </source>
</reference>
<proteinExistence type="predicted"/>
<dbReference type="Proteomes" id="UP000075683">
    <property type="component" value="Unassembled WGS sequence"/>
</dbReference>
<name>A0A150LC79_9BACI</name>
<dbReference type="STRING" id="301148.B4135_3656"/>
<protein>
    <submittedName>
        <fullName evidence="1">Uncharacterized protein</fullName>
    </submittedName>
</protein>
<dbReference type="EMBL" id="LQYT01000130">
    <property type="protein sequence ID" value="KYD09332.1"/>
    <property type="molecule type" value="Genomic_DNA"/>
</dbReference>
<gene>
    <name evidence="1" type="ORF">B4135_3656</name>
</gene>
<accession>A0A150LC79</accession>
<dbReference type="AlphaFoldDB" id="A0A150LC79"/>